<protein>
    <submittedName>
        <fullName evidence="2">KaiB domain protein</fullName>
    </submittedName>
</protein>
<gene>
    <name evidence="2" type="ordered locus">Mboo_1486</name>
</gene>
<dbReference type="Gene3D" id="3.40.30.10">
    <property type="entry name" value="Glutaredoxin"/>
    <property type="match status" value="1"/>
</dbReference>
<dbReference type="eggNOG" id="arCOG07612">
    <property type="taxonomic scope" value="Archaea"/>
</dbReference>
<dbReference type="OrthoDB" id="116469at2157"/>
<dbReference type="GeneID" id="5410406"/>
<accession>A7I8E3</accession>
<dbReference type="STRING" id="456442.Mboo_1486"/>
<dbReference type="SUPFAM" id="SSF52833">
    <property type="entry name" value="Thioredoxin-like"/>
    <property type="match status" value="1"/>
</dbReference>
<evidence type="ECO:0000313" key="2">
    <source>
        <dbReference type="EMBL" id="ABS56004.1"/>
    </source>
</evidence>
<dbReference type="GO" id="GO:0048511">
    <property type="term" value="P:rhythmic process"/>
    <property type="evidence" value="ECO:0007669"/>
    <property type="project" value="InterPro"/>
</dbReference>
<dbReference type="SMART" id="SM01248">
    <property type="entry name" value="KaiB"/>
    <property type="match status" value="1"/>
</dbReference>
<dbReference type="RefSeq" id="WP_012107043.1">
    <property type="nucleotide sequence ID" value="NC_009712.1"/>
</dbReference>
<dbReference type="InterPro" id="IPR011649">
    <property type="entry name" value="KaiB_domain"/>
</dbReference>
<dbReference type="HOGENOM" id="CLU_144073_1_0_2"/>
<dbReference type="PANTHER" id="PTHR41709">
    <property type="entry name" value="KAIB-LIKE PROTEIN 1"/>
    <property type="match status" value="1"/>
</dbReference>
<dbReference type="EMBL" id="CP000780">
    <property type="protein sequence ID" value="ABS56004.1"/>
    <property type="molecule type" value="Genomic_DNA"/>
</dbReference>
<dbReference type="KEGG" id="mbn:Mboo_1486"/>
<keyword evidence="3" id="KW-1185">Reference proteome</keyword>
<name>A7I8E3_METB6</name>
<dbReference type="InterPro" id="IPR036249">
    <property type="entry name" value="Thioredoxin-like_sf"/>
</dbReference>
<reference evidence="3" key="1">
    <citation type="journal article" date="2015" name="Microbiology">
        <title>Genome of Methanoregula boonei 6A8 reveals adaptations to oligotrophic peatland environments.</title>
        <authorList>
            <person name="Braeuer S."/>
            <person name="Cadillo-Quiroz H."/>
            <person name="Kyrpides N."/>
            <person name="Woyke T."/>
            <person name="Goodwin L."/>
            <person name="Detter C."/>
            <person name="Podell S."/>
            <person name="Yavitt J.B."/>
            <person name="Zinder S.H."/>
        </authorList>
    </citation>
    <scope>NUCLEOTIDE SEQUENCE [LARGE SCALE GENOMIC DNA]</scope>
    <source>
        <strain evidence="3">DSM 21154 / JCM 14090 / 6A8</strain>
    </source>
</reference>
<proteinExistence type="predicted"/>
<dbReference type="Proteomes" id="UP000002408">
    <property type="component" value="Chromosome"/>
</dbReference>
<dbReference type="Pfam" id="PF07689">
    <property type="entry name" value="KaiB"/>
    <property type="match status" value="1"/>
</dbReference>
<dbReference type="PANTHER" id="PTHR41709:SF2">
    <property type="entry name" value="CIRCADIAN CLOCK PROTEIN KAIB2"/>
    <property type="match status" value="1"/>
</dbReference>
<feature type="domain" description="KaiB" evidence="1">
    <location>
        <begin position="32"/>
        <end position="113"/>
    </location>
</feature>
<dbReference type="AlphaFoldDB" id="A7I8E3"/>
<sequence length="117" mass="13385">MKAAPKKKAQADVTAEYETALEKRKDNYYVLRLYVAGNNPRSQAAVENVKKLCDEYLNGRYELEVVDIYLDRTKNPIDLVLAAPTLIKKLPLPLRRIIGDMTRKERVLIGLDLVPRT</sequence>
<dbReference type="InterPro" id="IPR039022">
    <property type="entry name" value="KaiB-like"/>
</dbReference>
<evidence type="ECO:0000259" key="1">
    <source>
        <dbReference type="SMART" id="SM01248"/>
    </source>
</evidence>
<organism evidence="2 3">
    <name type="scientific">Methanoregula boonei (strain DSM 21154 / JCM 14090 / 6A8)</name>
    <dbReference type="NCBI Taxonomy" id="456442"/>
    <lineage>
        <taxon>Archaea</taxon>
        <taxon>Methanobacteriati</taxon>
        <taxon>Methanobacteriota</taxon>
        <taxon>Stenosarchaea group</taxon>
        <taxon>Methanomicrobia</taxon>
        <taxon>Methanomicrobiales</taxon>
        <taxon>Methanoregulaceae</taxon>
        <taxon>Methanoregula</taxon>
    </lineage>
</organism>
<evidence type="ECO:0000313" key="3">
    <source>
        <dbReference type="Proteomes" id="UP000002408"/>
    </source>
</evidence>
<dbReference type="CDD" id="cd02978">
    <property type="entry name" value="KaiB_like"/>
    <property type="match status" value="1"/>
</dbReference>